<dbReference type="Gene3D" id="3.30.450.40">
    <property type="match status" value="1"/>
</dbReference>
<feature type="region of interest" description="Disordered" evidence="1">
    <location>
        <begin position="1107"/>
        <end position="1130"/>
    </location>
</feature>
<dbReference type="Gene3D" id="3.20.20.450">
    <property type="entry name" value="EAL domain"/>
    <property type="match status" value="1"/>
</dbReference>
<dbReference type="FunFam" id="3.30.450.20:FF:000099">
    <property type="entry name" value="Sensory box sensor histidine kinase"/>
    <property type="match status" value="1"/>
</dbReference>
<dbReference type="Pfam" id="PF00990">
    <property type="entry name" value="GGDEF"/>
    <property type="match status" value="1"/>
</dbReference>
<evidence type="ECO:0000313" key="7">
    <source>
        <dbReference type="Proteomes" id="UP001055108"/>
    </source>
</evidence>
<dbReference type="InterPro" id="IPR035919">
    <property type="entry name" value="EAL_sf"/>
</dbReference>
<evidence type="ECO:0000259" key="4">
    <source>
        <dbReference type="PROSITE" id="PS50883"/>
    </source>
</evidence>
<dbReference type="PANTHER" id="PTHR44757:SF2">
    <property type="entry name" value="BIOFILM ARCHITECTURE MAINTENANCE PROTEIN MBAA"/>
    <property type="match status" value="1"/>
</dbReference>
<dbReference type="SMART" id="SM00065">
    <property type="entry name" value="GAF"/>
    <property type="match status" value="1"/>
</dbReference>
<dbReference type="NCBIfam" id="TIGR00254">
    <property type="entry name" value="GGDEF"/>
    <property type="match status" value="1"/>
</dbReference>
<dbReference type="InterPro" id="IPR052155">
    <property type="entry name" value="Biofilm_reg_signaling"/>
</dbReference>
<dbReference type="Pfam" id="PF00563">
    <property type="entry name" value="EAL"/>
    <property type="match status" value="1"/>
</dbReference>
<feature type="domain" description="EAL" evidence="4">
    <location>
        <begin position="857"/>
        <end position="1107"/>
    </location>
</feature>
<evidence type="ECO:0000259" key="5">
    <source>
        <dbReference type="PROSITE" id="PS50887"/>
    </source>
</evidence>
<dbReference type="InterPro" id="IPR035965">
    <property type="entry name" value="PAS-like_dom_sf"/>
</dbReference>
<dbReference type="Pfam" id="PF08448">
    <property type="entry name" value="PAS_4"/>
    <property type="match status" value="2"/>
</dbReference>
<dbReference type="PROSITE" id="PS50887">
    <property type="entry name" value="GGDEF"/>
    <property type="match status" value="1"/>
</dbReference>
<dbReference type="Gene3D" id="2.10.70.100">
    <property type="match status" value="1"/>
</dbReference>
<dbReference type="Gene3D" id="3.30.450.20">
    <property type="entry name" value="PAS domain"/>
    <property type="match status" value="4"/>
</dbReference>
<sequence length="1130" mass="123859">MFSPTMPSVIEEERIASIKELGADAMGPSPSLDRICDLARHIFAVPIAYVSVLDGETQWLKAQCGVSLGDMPRGQALCDHTIGADDVLVVPDTLEDERFATNALVTAGPGIRFYAGAPLLLEPGIRLGALCVADTAPRVFRSDQAVILAKLAEVAMAELIRHRADVKAVADRDELARVAQQKAERDEEVLKQRTLLSQAESVSASGSWEVDLTTGELTWSDGLYRLLGVEPDAGHDAASLFRRSVHPEDLHLLDEAIRAVEGARSFAIEIRIVDAAGRTRHLSSRGGPMEAIAGRPPRMVGILCDVSEAKAVEARLRESEDHHRHAVELSPQIPWTADAHGGITEAGPRWLELTGMTAAQTLGHGWTSAVHPDDLPPTTAKWAYALDQRCPLDTEYRVMLRSGTYRWFRAYAAPRLASDGSVLRWYGTLEDIHDRKLAEAGLRQSVAFARSILDGSPDFVTVLDLDGRVRSLGRKAMERLSQDVANRIVGRSWADTWPKAHRAAVKQAVAHARAGTGHRFSCICPDRVGADTSWDITVDPVRDADGTITHILVISRDVSEQERMRREVNAARAQVAEVLESTTDCVIVVDRDSRVTYMNPHARTFVGRTSALKVGEVFWDAYPEYLTTDLKRRFEPVHARGEAVKFEMFAQRADIWLEIHAFPNGSDGMSIFFRDVTEARRAREEIVHLAHHDPLTGLLNRTSFNKVLEEALERGGEEVAVLLLDLDLFKEVNDTMGHPVGDALLRAVARRLRETVGDGSRMARLGGDEFAVVHIGDVGSASAFAGRMTACLRPPFEIDGNVIHLGASVGLARVADGRRSTDELFKAADIALYRAKADGGGTVRLFEDGMLERIRVRQFMKQELGGALEREELHLAYQPLLDLRSGTVRAVEALLRWDHPTKGSVSPAEFIPLAEETGLIVPIGDWVLQTACRQATEWPEDVSVAVNVSAVQFRCNSLPLKVAAALARSGLAPARLELEITESVLLHESEHNMRILHALKGLGVRIALDDFGTGFSSLSYLRLFPFDKLKLDRCFVSDIGRSSQSEAIIRAAGEMGRALSMVTTAEGVETADQLAWLKANGWSQAQGYFVGRPSRLPFDLAYRKGGQTELPSGSDARGKEQKTAPILGQA</sequence>
<dbReference type="SUPFAM" id="SSF55781">
    <property type="entry name" value="GAF domain-like"/>
    <property type="match status" value="1"/>
</dbReference>
<evidence type="ECO:0000259" key="3">
    <source>
        <dbReference type="PROSITE" id="PS50113"/>
    </source>
</evidence>
<reference evidence="6" key="1">
    <citation type="journal article" date="2016" name="Front. Microbiol.">
        <title>Genome Sequence of the Piezophilic, Mesophilic Sulfate-Reducing Bacterium Desulfovibrio indicus J2T.</title>
        <authorList>
            <person name="Cao J."/>
            <person name="Maignien L."/>
            <person name="Shao Z."/>
            <person name="Alain K."/>
            <person name="Jebbar M."/>
        </authorList>
    </citation>
    <scope>NUCLEOTIDE SEQUENCE</scope>
    <source>
        <strain evidence="6">NBRC 103626</strain>
    </source>
</reference>
<evidence type="ECO:0000259" key="2">
    <source>
        <dbReference type="PROSITE" id="PS50112"/>
    </source>
</evidence>
<feature type="domain" description="PAC" evidence="3">
    <location>
        <begin position="516"/>
        <end position="570"/>
    </location>
</feature>
<proteinExistence type="predicted"/>
<feature type="domain" description="PAS" evidence="2">
    <location>
        <begin position="571"/>
        <end position="616"/>
    </location>
</feature>
<accession>A0AA37HNU7</accession>
<dbReference type="SMART" id="SM00091">
    <property type="entry name" value="PAS"/>
    <property type="match status" value="4"/>
</dbReference>
<dbReference type="PROSITE" id="PS50112">
    <property type="entry name" value="PAS"/>
    <property type="match status" value="2"/>
</dbReference>
<evidence type="ECO:0000313" key="6">
    <source>
        <dbReference type="EMBL" id="GJD78896.1"/>
    </source>
</evidence>
<evidence type="ECO:0008006" key="8">
    <source>
        <dbReference type="Google" id="ProtNLM"/>
    </source>
</evidence>
<dbReference type="PROSITE" id="PS50113">
    <property type="entry name" value="PAC"/>
    <property type="match status" value="3"/>
</dbReference>
<dbReference type="SMART" id="SM00052">
    <property type="entry name" value="EAL"/>
    <property type="match status" value="1"/>
</dbReference>
<dbReference type="SMART" id="SM00267">
    <property type="entry name" value="GGDEF"/>
    <property type="match status" value="1"/>
</dbReference>
<feature type="domain" description="PAC" evidence="3">
    <location>
        <begin position="266"/>
        <end position="318"/>
    </location>
</feature>
<feature type="domain" description="GGDEF" evidence="5">
    <location>
        <begin position="717"/>
        <end position="848"/>
    </location>
</feature>
<dbReference type="RefSeq" id="WP_192284128.1">
    <property type="nucleotide sequence ID" value="NZ_BPQM01000047.1"/>
</dbReference>
<dbReference type="InterPro" id="IPR013656">
    <property type="entry name" value="PAS_4"/>
</dbReference>
<protein>
    <recommendedName>
        <fullName evidence="8">Diguanylate cyclase/phosphodiesterase with PAS/PAC and GAF sensor(S)</fullName>
    </recommendedName>
</protein>
<dbReference type="EMBL" id="BPQM01000047">
    <property type="protein sequence ID" value="GJD78896.1"/>
    <property type="molecule type" value="Genomic_DNA"/>
</dbReference>
<dbReference type="SUPFAM" id="SSF55073">
    <property type="entry name" value="Nucleotide cyclase"/>
    <property type="match status" value="1"/>
</dbReference>
<dbReference type="SUPFAM" id="SSF141868">
    <property type="entry name" value="EAL domain-like"/>
    <property type="match status" value="1"/>
</dbReference>
<dbReference type="Proteomes" id="UP001055108">
    <property type="component" value="Unassembled WGS sequence"/>
</dbReference>
<dbReference type="SUPFAM" id="SSF55785">
    <property type="entry name" value="PYP-like sensor domain (PAS domain)"/>
    <property type="match status" value="4"/>
</dbReference>
<dbReference type="NCBIfam" id="TIGR00229">
    <property type="entry name" value="sensory_box"/>
    <property type="match status" value="3"/>
</dbReference>
<dbReference type="InterPro" id="IPR043128">
    <property type="entry name" value="Rev_trsase/Diguanyl_cyclase"/>
</dbReference>
<dbReference type="InterPro" id="IPR000014">
    <property type="entry name" value="PAS"/>
</dbReference>
<dbReference type="InterPro" id="IPR003018">
    <property type="entry name" value="GAF"/>
</dbReference>
<evidence type="ECO:0000256" key="1">
    <source>
        <dbReference type="SAM" id="MobiDB-lite"/>
    </source>
</evidence>
<dbReference type="InterPro" id="IPR000160">
    <property type="entry name" value="GGDEF_dom"/>
</dbReference>
<reference evidence="6" key="2">
    <citation type="submission" date="2021-08" db="EMBL/GenBank/DDBJ databases">
        <authorList>
            <person name="Tani A."/>
            <person name="Ola A."/>
            <person name="Ogura Y."/>
            <person name="Katsura K."/>
            <person name="Hayashi T."/>
        </authorList>
    </citation>
    <scope>NUCLEOTIDE SEQUENCE</scope>
    <source>
        <strain evidence="6">NBRC 103626</strain>
    </source>
</reference>
<feature type="domain" description="PAC" evidence="3">
    <location>
        <begin position="392"/>
        <end position="444"/>
    </location>
</feature>
<dbReference type="PANTHER" id="PTHR44757">
    <property type="entry name" value="DIGUANYLATE CYCLASE DGCP"/>
    <property type="match status" value="1"/>
</dbReference>
<dbReference type="InterPro" id="IPR001610">
    <property type="entry name" value="PAC"/>
</dbReference>
<dbReference type="InterPro" id="IPR000700">
    <property type="entry name" value="PAS-assoc_C"/>
</dbReference>
<dbReference type="InterPro" id="IPR013655">
    <property type="entry name" value="PAS_fold_3"/>
</dbReference>
<dbReference type="CDD" id="cd01949">
    <property type="entry name" value="GGDEF"/>
    <property type="match status" value="1"/>
</dbReference>
<dbReference type="Gene3D" id="3.30.70.270">
    <property type="match status" value="1"/>
</dbReference>
<dbReference type="CDD" id="cd01948">
    <property type="entry name" value="EAL"/>
    <property type="match status" value="1"/>
</dbReference>
<dbReference type="AlphaFoldDB" id="A0AA37HNU7"/>
<comment type="caution">
    <text evidence="6">The sequence shown here is derived from an EMBL/GenBank/DDBJ whole genome shotgun (WGS) entry which is preliminary data.</text>
</comment>
<dbReference type="InterPro" id="IPR029787">
    <property type="entry name" value="Nucleotide_cyclase"/>
</dbReference>
<keyword evidence="7" id="KW-1185">Reference proteome</keyword>
<gene>
    <name evidence="6" type="ORF">NBEOAGPD_2116</name>
</gene>
<dbReference type="SMART" id="SM00086">
    <property type="entry name" value="PAC"/>
    <property type="match status" value="3"/>
</dbReference>
<dbReference type="InterPro" id="IPR029016">
    <property type="entry name" value="GAF-like_dom_sf"/>
</dbReference>
<dbReference type="PROSITE" id="PS50883">
    <property type="entry name" value="EAL"/>
    <property type="match status" value="1"/>
</dbReference>
<feature type="domain" description="PAS" evidence="2">
    <location>
        <begin position="319"/>
        <end position="389"/>
    </location>
</feature>
<dbReference type="CDD" id="cd00130">
    <property type="entry name" value="PAS"/>
    <property type="match status" value="4"/>
</dbReference>
<name>A0AA37HNU7_9HYPH</name>
<dbReference type="Pfam" id="PF08447">
    <property type="entry name" value="PAS_3"/>
    <property type="match status" value="2"/>
</dbReference>
<dbReference type="InterPro" id="IPR001633">
    <property type="entry name" value="EAL_dom"/>
</dbReference>
<organism evidence="6 7">
    <name type="scientific">Methylobacterium gregans</name>
    <dbReference type="NCBI Taxonomy" id="374424"/>
    <lineage>
        <taxon>Bacteria</taxon>
        <taxon>Pseudomonadati</taxon>
        <taxon>Pseudomonadota</taxon>
        <taxon>Alphaproteobacteria</taxon>
        <taxon>Hyphomicrobiales</taxon>
        <taxon>Methylobacteriaceae</taxon>
        <taxon>Methylobacterium</taxon>
    </lineage>
</organism>